<dbReference type="AlphaFoldDB" id="A0A803QBN1"/>
<evidence type="ECO:0000313" key="2">
    <source>
        <dbReference type="Proteomes" id="UP000596661"/>
    </source>
</evidence>
<dbReference type="EnsemblPlants" id="evm.model.08.563">
    <property type="protein sequence ID" value="cds.evm.model.08.563"/>
    <property type="gene ID" value="evm.TU.08.563"/>
</dbReference>
<accession>A0A803QBN1</accession>
<protein>
    <submittedName>
        <fullName evidence="1">Uncharacterized protein</fullName>
    </submittedName>
</protein>
<evidence type="ECO:0000313" key="1">
    <source>
        <dbReference type="EnsemblPlants" id="cds.evm.model.08.563"/>
    </source>
</evidence>
<reference evidence="1" key="1">
    <citation type="submission" date="2018-11" db="EMBL/GenBank/DDBJ databases">
        <authorList>
            <person name="Grassa J C."/>
        </authorList>
    </citation>
    <scope>NUCLEOTIDE SEQUENCE [LARGE SCALE GENOMIC DNA]</scope>
</reference>
<proteinExistence type="predicted"/>
<dbReference type="EMBL" id="UZAU01000685">
    <property type="status" value="NOT_ANNOTATED_CDS"/>
    <property type="molecule type" value="Genomic_DNA"/>
</dbReference>
<reference evidence="1" key="2">
    <citation type="submission" date="2021-03" db="UniProtKB">
        <authorList>
            <consortium name="EnsemblPlants"/>
        </authorList>
    </citation>
    <scope>IDENTIFICATION</scope>
</reference>
<sequence length="94" mass="10374">MDLNVEFHLDAVEIEDKSNVALVKEIATEGTQVGVFAGELQLATILEDGHPEGIYVREHGRVQCLELVHISCGTHLPRRNFFADLIACIGISLF</sequence>
<organism evidence="1 2">
    <name type="scientific">Cannabis sativa</name>
    <name type="common">Hemp</name>
    <name type="synonym">Marijuana</name>
    <dbReference type="NCBI Taxonomy" id="3483"/>
    <lineage>
        <taxon>Eukaryota</taxon>
        <taxon>Viridiplantae</taxon>
        <taxon>Streptophyta</taxon>
        <taxon>Embryophyta</taxon>
        <taxon>Tracheophyta</taxon>
        <taxon>Spermatophyta</taxon>
        <taxon>Magnoliopsida</taxon>
        <taxon>eudicotyledons</taxon>
        <taxon>Gunneridae</taxon>
        <taxon>Pentapetalae</taxon>
        <taxon>rosids</taxon>
        <taxon>fabids</taxon>
        <taxon>Rosales</taxon>
        <taxon>Cannabaceae</taxon>
        <taxon>Cannabis</taxon>
    </lineage>
</organism>
<dbReference type="Proteomes" id="UP000596661">
    <property type="component" value="Chromosome 8"/>
</dbReference>
<dbReference type="Gramene" id="evm.model.08.563">
    <property type="protein sequence ID" value="cds.evm.model.08.563"/>
    <property type="gene ID" value="evm.TU.08.563"/>
</dbReference>
<keyword evidence="2" id="KW-1185">Reference proteome</keyword>
<name>A0A803QBN1_CANSA</name>